<dbReference type="Pfam" id="PF00067">
    <property type="entry name" value="p450"/>
    <property type="match status" value="1"/>
</dbReference>
<reference evidence="12" key="1">
    <citation type="journal article" date="2014" name="Proc. Natl. Acad. Sci. U.S.A.">
        <title>Extensive sampling of basidiomycete genomes demonstrates inadequacy of the white-rot/brown-rot paradigm for wood decay fungi.</title>
        <authorList>
            <person name="Riley R."/>
            <person name="Salamov A.A."/>
            <person name="Brown D.W."/>
            <person name="Nagy L.G."/>
            <person name="Floudas D."/>
            <person name="Held B.W."/>
            <person name="Levasseur A."/>
            <person name="Lombard V."/>
            <person name="Morin E."/>
            <person name="Otillar R."/>
            <person name="Lindquist E.A."/>
            <person name="Sun H."/>
            <person name="LaButti K.M."/>
            <person name="Schmutz J."/>
            <person name="Jabbour D."/>
            <person name="Luo H."/>
            <person name="Baker S.E."/>
            <person name="Pisabarro A.G."/>
            <person name="Walton J.D."/>
            <person name="Blanchette R.A."/>
            <person name="Henrissat B."/>
            <person name="Martin F."/>
            <person name="Cullen D."/>
            <person name="Hibbett D.S."/>
            <person name="Grigoriev I.V."/>
        </authorList>
    </citation>
    <scope>NUCLEOTIDE SEQUENCE [LARGE SCALE GENOMIC DNA]</scope>
    <source>
        <strain evidence="12">PC15</strain>
    </source>
</reference>
<dbReference type="InParanoid" id="A0A067NUN6"/>
<dbReference type="Gene3D" id="1.10.630.10">
    <property type="entry name" value="Cytochrome P450"/>
    <property type="match status" value="1"/>
</dbReference>
<gene>
    <name evidence="11" type="ORF">PLEOSDRAFT_22341</name>
</gene>
<evidence type="ECO:0008006" key="13">
    <source>
        <dbReference type="Google" id="ProtNLM"/>
    </source>
</evidence>
<evidence type="ECO:0000256" key="3">
    <source>
        <dbReference type="ARBA" id="ARBA00010617"/>
    </source>
</evidence>
<accession>A0A067NUN6</accession>
<dbReference type="CDD" id="cd11065">
    <property type="entry name" value="CYP64-like"/>
    <property type="match status" value="1"/>
</dbReference>
<dbReference type="PROSITE" id="PS00086">
    <property type="entry name" value="CYTOCHROME_P450"/>
    <property type="match status" value="1"/>
</dbReference>
<keyword evidence="6 10" id="KW-0560">Oxidoreductase</keyword>
<sequence length="511" mass="56700">MDSVVLQISLLVSLTGGLWYALNKHVGKALPLPPGPPADPLIGHLRLFPKANPELVFHEWAKTYGDIVHLSFFGRSVVVLNSLEAAIDLLEKKSAIYSDRPDLVVYDLMGWTPNLPFLPYGERFKKHRAIFHSHFIPEACVDYQHVQLQNVHLLVEGLMKNQGHHDRLLSRFTTSIAIRIAYGHQIRSDDDEYISIANDCGVALRQGGAGGTLVDLFPSLQYFPSWFPGTYFANVGRGWKWAINKLYDYPFDSVRKEMAEGIAQPSFLAAELEAAAGRELSKEEVEDIKGVAGGIFAGGTETTWSSLTVFFLAMLLYPECQKRGQEEVDRVVGKHRLPSFDDIESLPYVNCVVQEIFRWKPAIPLGIPHRCTEDDNYRGMLIPKGSLVFANARAMALDPSTYKDPSVFDPARFLPETDGGRGEPLFEPAFGFGRRICPGRHLANASVFIAVATIFATLNISKAKDGDGLEITPNLVFETGLTSHPKPFPCNVVCRSEGTARLIQEAVDTID</sequence>
<dbReference type="GO" id="GO:0005506">
    <property type="term" value="F:iron ion binding"/>
    <property type="evidence" value="ECO:0007669"/>
    <property type="project" value="InterPro"/>
</dbReference>
<dbReference type="GO" id="GO:0004497">
    <property type="term" value="F:monooxygenase activity"/>
    <property type="evidence" value="ECO:0007669"/>
    <property type="project" value="UniProtKB-KW"/>
</dbReference>
<keyword evidence="5 9" id="KW-0479">Metal-binding</keyword>
<keyword evidence="7 9" id="KW-0408">Iron</keyword>
<organism evidence="11 12">
    <name type="scientific">Pleurotus ostreatus (strain PC15)</name>
    <name type="common">Oyster mushroom</name>
    <dbReference type="NCBI Taxonomy" id="1137138"/>
    <lineage>
        <taxon>Eukaryota</taxon>
        <taxon>Fungi</taxon>
        <taxon>Dikarya</taxon>
        <taxon>Basidiomycota</taxon>
        <taxon>Agaricomycotina</taxon>
        <taxon>Agaricomycetes</taxon>
        <taxon>Agaricomycetidae</taxon>
        <taxon>Agaricales</taxon>
        <taxon>Pleurotineae</taxon>
        <taxon>Pleurotaceae</taxon>
        <taxon>Pleurotus</taxon>
    </lineage>
</organism>
<keyword evidence="4 9" id="KW-0349">Heme</keyword>
<evidence type="ECO:0000256" key="10">
    <source>
        <dbReference type="RuleBase" id="RU000461"/>
    </source>
</evidence>
<dbReference type="AlphaFoldDB" id="A0A067NUN6"/>
<dbReference type="PRINTS" id="PR00385">
    <property type="entry name" value="P450"/>
</dbReference>
<evidence type="ECO:0000256" key="6">
    <source>
        <dbReference type="ARBA" id="ARBA00023002"/>
    </source>
</evidence>
<dbReference type="SUPFAM" id="SSF48264">
    <property type="entry name" value="Cytochrome P450"/>
    <property type="match status" value="1"/>
</dbReference>
<protein>
    <recommendedName>
        <fullName evidence="13">Cytochrome P450</fullName>
    </recommendedName>
</protein>
<dbReference type="InterPro" id="IPR050364">
    <property type="entry name" value="Cytochrome_P450_fung"/>
</dbReference>
<dbReference type="EMBL" id="KL198005">
    <property type="protein sequence ID" value="KDQ31788.1"/>
    <property type="molecule type" value="Genomic_DNA"/>
</dbReference>
<evidence type="ECO:0000256" key="8">
    <source>
        <dbReference type="ARBA" id="ARBA00023033"/>
    </source>
</evidence>
<dbReference type="HOGENOM" id="CLU_001570_2_3_1"/>
<feature type="binding site" description="axial binding residue" evidence="9">
    <location>
        <position position="437"/>
    </location>
    <ligand>
        <name>heme</name>
        <dbReference type="ChEBI" id="CHEBI:30413"/>
    </ligand>
    <ligandPart>
        <name>Fe</name>
        <dbReference type="ChEBI" id="CHEBI:18248"/>
    </ligandPart>
</feature>
<keyword evidence="8 10" id="KW-0503">Monooxygenase</keyword>
<dbReference type="InterPro" id="IPR002401">
    <property type="entry name" value="Cyt_P450_E_grp-I"/>
</dbReference>
<dbReference type="PANTHER" id="PTHR46300:SF5">
    <property type="entry name" value="CYTOCHROME P450"/>
    <property type="match status" value="1"/>
</dbReference>
<dbReference type="Proteomes" id="UP000027073">
    <property type="component" value="Unassembled WGS sequence"/>
</dbReference>
<dbReference type="GO" id="GO:0016705">
    <property type="term" value="F:oxidoreductase activity, acting on paired donors, with incorporation or reduction of molecular oxygen"/>
    <property type="evidence" value="ECO:0007669"/>
    <property type="project" value="InterPro"/>
</dbReference>
<evidence type="ECO:0000256" key="7">
    <source>
        <dbReference type="ARBA" id="ARBA00023004"/>
    </source>
</evidence>
<dbReference type="PANTHER" id="PTHR46300">
    <property type="entry name" value="P450, PUTATIVE (EUROFUNG)-RELATED-RELATED"/>
    <property type="match status" value="1"/>
</dbReference>
<evidence type="ECO:0000256" key="5">
    <source>
        <dbReference type="ARBA" id="ARBA00022723"/>
    </source>
</evidence>
<proteinExistence type="inferred from homology"/>
<dbReference type="STRING" id="1137138.A0A067NUN6"/>
<dbReference type="InterPro" id="IPR001128">
    <property type="entry name" value="Cyt_P450"/>
</dbReference>
<evidence type="ECO:0000313" key="11">
    <source>
        <dbReference type="EMBL" id="KDQ31788.1"/>
    </source>
</evidence>
<dbReference type="PRINTS" id="PR00463">
    <property type="entry name" value="EP450I"/>
</dbReference>
<name>A0A067NUN6_PLEO1</name>
<dbReference type="OrthoDB" id="2789670at2759"/>
<comment type="similarity">
    <text evidence="3 10">Belongs to the cytochrome P450 family.</text>
</comment>
<evidence type="ECO:0000313" key="12">
    <source>
        <dbReference type="Proteomes" id="UP000027073"/>
    </source>
</evidence>
<dbReference type="InterPro" id="IPR036396">
    <property type="entry name" value="Cyt_P450_sf"/>
</dbReference>
<dbReference type="VEuPathDB" id="FungiDB:PLEOSDRAFT_22341"/>
<dbReference type="GO" id="GO:0020037">
    <property type="term" value="F:heme binding"/>
    <property type="evidence" value="ECO:0007669"/>
    <property type="project" value="InterPro"/>
</dbReference>
<comment type="cofactor">
    <cofactor evidence="1 9">
        <name>heme</name>
        <dbReference type="ChEBI" id="CHEBI:30413"/>
    </cofactor>
</comment>
<dbReference type="InterPro" id="IPR017972">
    <property type="entry name" value="Cyt_P450_CS"/>
</dbReference>
<evidence type="ECO:0000256" key="9">
    <source>
        <dbReference type="PIRSR" id="PIRSR602401-1"/>
    </source>
</evidence>
<evidence type="ECO:0000256" key="1">
    <source>
        <dbReference type="ARBA" id="ARBA00001971"/>
    </source>
</evidence>
<comment type="pathway">
    <text evidence="2">Secondary metabolite biosynthesis.</text>
</comment>
<evidence type="ECO:0000256" key="4">
    <source>
        <dbReference type="ARBA" id="ARBA00022617"/>
    </source>
</evidence>
<evidence type="ECO:0000256" key="2">
    <source>
        <dbReference type="ARBA" id="ARBA00005179"/>
    </source>
</evidence>